<dbReference type="GO" id="GO:0006740">
    <property type="term" value="P:NADPH regeneration"/>
    <property type="evidence" value="ECO:0007669"/>
    <property type="project" value="TreeGrafter"/>
</dbReference>
<evidence type="ECO:0000256" key="9">
    <source>
        <dbReference type="ARBA" id="ARBA00071353"/>
    </source>
</evidence>
<dbReference type="NCBIfam" id="NF006942">
    <property type="entry name" value="PRK09424.1"/>
    <property type="match status" value="1"/>
</dbReference>
<keyword evidence="7" id="KW-0520">NAD</keyword>
<comment type="catalytic activity">
    <reaction evidence="8">
        <text>NAD(+) + NADPH + H(+)(in) = NADH + NADP(+) + H(+)(out)</text>
        <dbReference type="Rhea" id="RHEA:47992"/>
        <dbReference type="ChEBI" id="CHEBI:15378"/>
        <dbReference type="ChEBI" id="CHEBI:57540"/>
        <dbReference type="ChEBI" id="CHEBI:57783"/>
        <dbReference type="ChEBI" id="CHEBI:57945"/>
        <dbReference type="ChEBI" id="CHEBI:58349"/>
        <dbReference type="EC" id="7.1.1.1"/>
    </reaction>
</comment>
<dbReference type="SMART" id="SM01003">
    <property type="entry name" value="AlaDh_PNT_N"/>
    <property type="match status" value="1"/>
</dbReference>
<dbReference type="InterPro" id="IPR007886">
    <property type="entry name" value="AlaDH/PNT_N"/>
</dbReference>
<dbReference type="PANTHER" id="PTHR10160:SF19">
    <property type="entry name" value="PROTON-TRANSLOCATING NAD(P)(+) TRANSHYDROGENASE"/>
    <property type="match status" value="1"/>
</dbReference>
<comment type="similarity">
    <text evidence="2">Belongs to the AlaDH/PNT family.</text>
</comment>
<accession>A0A098S1E2</accession>
<keyword evidence="6" id="KW-1278">Translocase</keyword>
<organism evidence="14 15">
    <name type="scientific">Phaeodactylibacter xiamenensis</name>
    <dbReference type="NCBI Taxonomy" id="1524460"/>
    <lineage>
        <taxon>Bacteria</taxon>
        <taxon>Pseudomonadati</taxon>
        <taxon>Bacteroidota</taxon>
        <taxon>Saprospiria</taxon>
        <taxon>Saprospirales</taxon>
        <taxon>Haliscomenobacteraceae</taxon>
        <taxon>Phaeodactylibacter</taxon>
    </lineage>
</organism>
<evidence type="ECO:0000256" key="11">
    <source>
        <dbReference type="ARBA" id="ARBA00084087"/>
    </source>
</evidence>
<dbReference type="OrthoDB" id="9804592at2"/>
<keyword evidence="5" id="KW-0521">NADP</keyword>
<dbReference type="GO" id="GO:0008750">
    <property type="term" value="F:proton-translocating NAD(P)+ transhydrogenase activity"/>
    <property type="evidence" value="ECO:0007669"/>
    <property type="project" value="UniProtKB-EC"/>
</dbReference>
<evidence type="ECO:0000259" key="12">
    <source>
        <dbReference type="SMART" id="SM01002"/>
    </source>
</evidence>
<protein>
    <recommendedName>
        <fullName evidence="9">NAD(P) transhydrogenase subunit alpha part 1</fullName>
        <ecNumber evidence="3">7.1.1.1</ecNumber>
    </recommendedName>
    <alternativeName>
        <fullName evidence="11">Nicotinamide nucleotide transhydrogenase subunit alpha 1</fullName>
    </alternativeName>
    <alternativeName>
        <fullName evidence="10">Pyridine nucleotide transhydrogenase subunit alpha 1</fullName>
    </alternativeName>
</protein>
<evidence type="ECO:0000256" key="6">
    <source>
        <dbReference type="ARBA" id="ARBA00022967"/>
    </source>
</evidence>
<gene>
    <name evidence="14" type="ORF">IX84_25015</name>
</gene>
<evidence type="ECO:0000256" key="4">
    <source>
        <dbReference type="ARBA" id="ARBA00022741"/>
    </source>
</evidence>
<dbReference type="Proteomes" id="UP000029736">
    <property type="component" value="Unassembled WGS sequence"/>
</dbReference>
<dbReference type="GO" id="GO:0016491">
    <property type="term" value="F:oxidoreductase activity"/>
    <property type="evidence" value="ECO:0007669"/>
    <property type="project" value="InterPro"/>
</dbReference>
<dbReference type="SMART" id="SM01002">
    <property type="entry name" value="AlaDh_PNT_C"/>
    <property type="match status" value="1"/>
</dbReference>
<sequence>MKLAIPREVNDPRVALTPDAVAKLSELGIEVCVEKGAGQGAFYADDDYDGGTVLDREALLKSADMVLSIHPLPDEDLAKLSPETVVIAEFKPFADAEITDRLRGYKLKAFSLDMIPRTTLAQSMDVLSSMASIAGYKAVLEASRLLPRYFPMMITAAGSIRPATVLVLGAGVAGLQAIATARRLGAQVEAFDTRSAAKEEVKSLGAKFIEIEGAKEDTGAGGYAVEQSEEFLKRQREEVQNRAMKADVIITTAQVRGRKAPLLVPKSTVEQMKPGSVIVDLASSTGGNCELTQDNQTIVHNKVSILGNSNLAALMPQNASQLYSNNVVNFLKILVKDGALNLDLSNEIIRGAYITPAPEANENE</sequence>
<feature type="domain" description="Alanine dehydrogenase/pyridine nucleotide transhydrogenase NAD(H)-binding" evidence="12">
    <location>
        <begin position="143"/>
        <end position="307"/>
    </location>
</feature>
<feature type="domain" description="Alanine dehydrogenase/pyridine nucleotide transhydrogenase N-terminal" evidence="13">
    <location>
        <begin position="4"/>
        <end position="134"/>
    </location>
</feature>
<dbReference type="SUPFAM" id="SSF52283">
    <property type="entry name" value="Formate/glycerate dehydrogenase catalytic domain-like"/>
    <property type="match status" value="1"/>
</dbReference>
<evidence type="ECO:0000256" key="7">
    <source>
        <dbReference type="ARBA" id="ARBA00023027"/>
    </source>
</evidence>
<evidence type="ECO:0000259" key="13">
    <source>
        <dbReference type="SMART" id="SM01003"/>
    </source>
</evidence>
<comment type="function">
    <text evidence="1">The transhydrogenation between NADH and NADP is coupled to respiration and ATP hydrolysis and functions as a proton pump across the membrane.</text>
</comment>
<evidence type="ECO:0000256" key="8">
    <source>
        <dbReference type="ARBA" id="ARBA00048202"/>
    </source>
</evidence>
<proteinExistence type="inferred from homology"/>
<dbReference type="STRING" id="1524460.IX84_25015"/>
<evidence type="ECO:0000256" key="10">
    <source>
        <dbReference type="ARBA" id="ARBA00076996"/>
    </source>
</evidence>
<evidence type="ECO:0000256" key="5">
    <source>
        <dbReference type="ARBA" id="ARBA00022857"/>
    </source>
</evidence>
<dbReference type="InterPro" id="IPR036291">
    <property type="entry name" value="NAD(P)-bd_dom_sf"/>
</dbReference>
<dbReference type="InterPro" id="IPR008143">
    <property type="entry name" value="Ala_DH/PNT_CS2"/>
</dbReference>
<evidence type="ECO:0000256" key="2">
    <source>
        <dbReference type="ARBA" id="ARBA00005689"/>
    </source>
</evidence>
<evidence type="ECO:0000313" key="15">
    <source>
        <dbReference type="Proteomes" id="UP000029736"/>
    </source>
</evidence>
<dbReference type="FunFam" id="3.40.50.720:FF:000188">
    <property type="entry name" value="NAD(P) transhydrogenase alpha subunit 1"/>
    <property type="match status" value="1"/>
</dbReference>
<dbReference type="GO" id="GO:0005886">
    <property type="term" value="C:plasma membrane"/>
    <property type="evidence" value="ECO:0007669"/>
    <property type="project" value="TreeGrafter"/>
</dbReference>
<dbReference type="EC" id="7.1.1.1" evidence="3"/>
<keyword evidence="4" id="KW-0547">Nucleotide-binding</keyword>
<dbReference type="RefSeq" id="WP_044226795.1">
    <property type="nucleotide sequence ID" value="NZ_JBKAGJ010000057.1"/>
</dbReference>
<dbReference type="SUPFAM" id="SSF51735">
    <property type="entry name" value="NAD(P)-binding Rossmann-fold domains"/>
    <property type="match status" value="1"/>
</dbReference>
<dbReference type="AlphaFoldDB" id="A0A098S1E2"/>
<dbReference type="EMBL" id="JPOS01000083">
    <property type="protein sequence ID" value="KGE85876.1"/>
    <property type="molecule type" value="Genomic_DNA"/>
</dbReference>
<keyword evidence="15" id="KW-1185">Reference proteome</keyword>
<dbReference type="InterPro" id="IPR007698">
    <property type="entry name" value="AlaDH/PNT_NAD(H)-bd"/>
</dbReference>
<reference evidence="14 15" key="1">
    <citation type="journal article" date="2014" name="Int. J. Syst. Evol. Microbiol.">
        <title>Phaeodactylibacter xiamenensis gen. nov., sp. nov., a member of the family Saprospiraceae isolated from the marine alga Phaeodactylum tricornutum.</title>
        <authorList>
            <person name="Chen Z.Jr."/>
            <person name="Lei X."/>
            <person name="Lai Q."/>
            <person name="Li Y."/>
            <person name="Zhang B."/>
            <person name="Zhang J."/>
            <person name="Zhang H."/>
            <person name="Yang L."/>
            <person name="Zheng W."/>
            <person name="Tian Y."/>
            <person name="Yu Z."/>
            <person name="Xu H.Jr."/>
            <person name="Zheng T."/>
        </authorList>
    </citation>
    <scope>NUCLEOTIDE SEQUENCE [LARGE SCALE GENOMIC DNA]</scope>
    <source>
        <strain evidence="14 15">KD52</strain>
    </source>
</reference>
<evidence type="ECO:0000256" key="3">
    <source>
        <dbReference type="ARBA" id="ARBA00012943"/>
    </source>
</evidence>
<comment type="caution">
    <text evidence="14">The sequence shown here is derived from an EMBL/GenBank/DDBJ whole genome shotgun (WGS) entry which is preliminary data.</text>
</comment>
<dbReference type="Pfam" id="PF01262">
    <property type="entry name" value="AlaDh_PNT_C"/>
    <property type="match status" value="1"/>
</dbReference>
<dbReference type="PANTHER" id="PTHR10160">
    <property type="entry name" value="NAD(P) TRANSHYDROGENASE"/>
    <property type="match status" value="1"/>
</dbReference>
<dbReference type="Pfam" id="PF05222">
    <property type="entry name" value="AlaDh_PNT_N"/>
    <property type="match status" value="1"/>
</dbReference>
<dbReference type="PROSITE" id="PS00837">
    <property type="entry name" value="ALADH_PNT_2"/>
    <property type="match status" value="1"/>
</dbReference>
<dbReference type="CDD" id="cd05304">
    <property type="entry name" value="Rubrum_tdh"/>
    <property type="match status" value="1"/>
</dbReference>
<evidence type="ECO:0000256" key="1">
    <source>
        <dbReference type="ARBA" id="ARBA00003943"/>
    </source>
</evidence>
<dbReference type="GO" id="GO:0050661">
    <property type="term" value="F:NADP binding"/>
    <property type="evidence" value="ECO:0007669"/>
    <property type="project" value="TreeGrafter"/>
</dbReference>
<evidence type="ECO:0000313" key="14">
    <source>
        <dbReference type="EMBL" id="KGE85876.1"/>
    </source>
</evidence>
<name>A0A098S1E2_9BACT</name>
<dbReference type="Gene3D" id="3.40.50.720">
    <property type="entry name" value="NAD(P)-binding Rossmann-like Domain"/>
    <property type="match status" value="2"/>
</dbReference>